<gene>
    <name evidence="1" type="ORF">OFUS_LOCUS14020</name>
</gene>
<dbReference type="PANTHER" id="PTHR35936">
    <property type="entry name" value="MEMBRANE-BOUND LYTIC MUREIN TRANSGLYCOSYLASE F"/>
    <property type="match status" value="1"/>
</dbReference>
<dbReference type="Proteomes" id="UP000749559">
    <property type="component" value="Unassembled WGS sequence"/>
</dbReference>
<keyword evidence="2" id="KW-1185">Reference proteome</keyword>
<dbReference type="PANTHER" id="PTHR35936:SF19">
    <property type="entry name" value="AMINO-ACID-BINDING PROTEIN YXEM-RELATED"/>
    <property type="match status" value="1"/>
</dbReference>
<dbReference type="OrthoDB" id="10620210at2759"/>
<accession>A0A8J1UG54</accession>
<name>A0A8J1UG54_OWEFU</name>
<reference evidence="1" key="1">
    <citation type="submission" date="2022-03" db="EMBL/GenBank/DDBJ databases">
        <authorList>
            <person name="Martin C."/>
        </authorList>
    </citation>
    <scope>NUCLEOTIDE SEQUENCE</scope>
</reference>
<protein>
    <submittedName>
        <fullName evidence="1">Uncharacterized protein</fullName>
    </submittedName>
</protein>
<dbReference type="SUPFAM" id="SSF53850">
    <property type="entry name" value="Periplasmic binding protein-like II"/>
    <property type="match status" value="1"/>
</dbReference>
<dbReference type="Gene3D" id="3.40.190.10">
    <property type="entry name" value="Periplasmic binding protein-like II"/>
    <property type="match status" value="1"/>
</dbReference>
<organism evidence="1 2">
    <name type="scientific">Owenia fusiformis</name>
    <name type="common">Polychaete worm</name>
    <dbReference type="NCBI Taxonomy" id="6347"/>
    <lineage>
        <taxon>Eukaryota</taxon>
        <taxon>Metazoa</taxon>
        <taxon>Spiralia</taxon>
        <taxon>Lophotrochozoa</taxon>
        <taxon>Annelida</taxon>
        <taxon>Polychaeta</taxon>
        <taxon>Sedentaria</taxon>
        <taxon>Canalipalpata</taxon>
        <taxon>Sabellida</taxon>
        <taxon>Oweniida</taxon>
        <taxon>Oweniidae</taxon>
        <taxon>Owenia</taxon>
    </lineage>
</organism>
<dbReference type="EMBL" id="CAIIXF020000007">
    <property type="protein sequence ID" value="CAH1788506.1"/>
    <property type="molecule type" value="Genomic_DNA"/>
</dbReference>
<evidence type="ECO:0000313" key="1">
    <source>
        <dbReference type="EMBL" id="CAH1788506.1"/>
    </source>
</evidence>
<evidence type="ECO:0000313" key="2">
    <source>
        <dbReference type="Proteomes" id="UP000749559"/>
    </source>
</evidence>
<dbReference type="AlphaFoldDB" id="A0A8J1UG54"/>
<sequence length="307" mass="34695">MFWRTRLLALESKADVISRTTKESNMYIPIIVVVFLAVVSAELCSYRENQYRINLDLSLTLKEKTWLLAVEGGMAPYSSLDQSTGHAVGFIYELVYEACTRCNMKCKTVFTGNDTKMCWDPIGPPPLESKGLFNNYYDGCIGWAPTPLRENVLAFSAPFLEAKKGRFYTRTSSNIKSLTDIVPGKKVGFRFGHYLDVFCGRTILENLDVELALEDTRNYISPEYTELLQHLKVDKKVDVAFLPEGLEGTEDLLVLGGVHNCTTSGLGIMHRKDVDFSWFGKCLAEVERVGRYKALCTHYNTTRCLDL</sequence>
<comment type="caution">
    <text evidence="1">The sequence shown here is derived from an EMBL/GenBank/DDBJ whole genome shotgun (WGS) entry which is preliminary data.</text>
</comment>
<proteinExistence type="predicted"/>